<dbReference type="PRINTS" id="PR00943">
    <property type="entry name" value="CUATPASE"/>
</dbReference>
<keyword evidence="9 12" id="KW-0472">Membrane</keyword>
<evidence type="ECO:0000256" key="4">
    <source>
        <dbReference type="ARBA" id="ARBA00022723"/>
    </source>
</evidence>
<dbReference type="InterPro" id="IPR027256">
    <property type="entry name" value="P-typ_ATPase_IB"/>
</dbReference>
<dbReference type="InterPro" id="IPR023214">
    <property type="entry name" value="HAD_sf"/>
</dbReference>
<dbReference type="PROSITE" id="PS00154">
    <property type="entry name" value="ATPASE_E1_E2"/>
    <property type="match status" value="1"/>
</dbReference>
<dbReference type="PANTHER" id="PTHR43520:SF8">
    <property type="entry name" value="P-TYPE CU(+) TRANSPORTER"/>
    <property type="match status" value="1"/>
</dbReference>
<evidence type="ECO:0000256" key="7">
    <source>
        <dbReference type="ARBA" id="ARBA00022967"/>
    </source>
</evidence>
<comment type="caution">
    <text evidence="14">The sequence shown here is derived from an EMBL/GenBank/DDBJ whole genome shotgun (WGS) entry which is preliminary data.</text>
</comment>
<dbReference type="InterPro" id="IPR059000">
    <property type="entry name" value="ATPase_P-type_domA"/>
</dbReference>
<dbReference type="GO" id="GO:0055070">
    <property type="term" value="P:copper ion homeostasis"/>
    <property type="evidence" value="ECO:0007669"/>
    <property type="project" value="TreeGrafter"/>
</dbReference>
<evidence type="ECO:0000259" key="13">
    <source>
        <dbReference type="PROSITE" id="PS50846"/>
    </source>
</evidence>
<feature type="domain" description="HMA" evidence="13">
    <location>
        <begin position="3"/>
        <end position="68"/>
    </location>
</feature>
<comment type="similarity">
    <text evidence="2 12">Belongs to the cation transport ATPase (P-type) (TC 3.A.3) family. Type IB subfamily.</text>
</comment>
<dbReference type="InterPro" id="IPR036412">
    <property type="entry name" value="HAD-like_sf"/>
</dbReference>
<dbReference type="Proteomes" id="UP001165679">
    <property type="component" value="Unassembled WGS sequence"/>
</dbReference>
<accession>A0AA41YUE3</accession>
<dbReference type="InterPro" id="IPR001757">
    <property type="entry name" value="P_typ_ATPase"/>
</dbReference>
<keyword evidence="4 12" id="KW-0479">Metal-binding</keyword>
<evidence type="ECO:0000256" key="2">
    <source>
        <dbReference type="ARBA" id="ARBA00006024"/>
    </source>
</evidence>
<gene>
    <name evidence="14" type="ORF">OL599_19120</name>
</gene>
<dbReference type="FunFam" id="2.70.150.10:FF:000002">
    <property type="entry name" value="Copper-transporting ATPase 1, putative"/>
    <property type="match status" value="1"/>
</dbReference>
<organism evidence="14 15">
    <name type="scientific">Limobrevibacterium gyesilva</name>
    <dbReference type="NCBI Taxonomy" id="2991712"/>
    <lineage>
        <taxon>Bacteria</taxon>
        <taxon>Pseudomonadati</taxon>
        <taxon>Pseudomonadota</taxon>
        <taxon>Alphaproteobacteria</taxon>
        <taxon>Acetobacterales</taxon>
        <taxon>Acetobacteraceae</taxon>
        <taxon>Limobrevibacterium</taxon>
    </lineage>
</organism>
<dbReference type="SFLD" id="SFLDS00003">
    <property type="entry name" value="Haloacid_Dehalogenase"/>
    <property type="match status" value="1"/>
</dbReference>
<evidence type="ECO:0000256" key="5">
    <source>
        <dbReference type="ARBA" id="ARBA00022741"/>
    </source>
</evidence>
<reference evidence="14" key="2">
    <citation type="submission" date="2022-10" db="EMBL/GenBank/DDBJ databases">
        <authorList>
            <person name="Trinh H.N."/>
        </authorList>
    </citation>
    <scope>NUCLEOTIDE SEQUENCE</scope>
    <source>
        <strain evidence="14">RN2-1</strain>
    </source>
</reference>
<dbReference type="GO" id="GO:0005524">
    <property type="term" value="F:ATP binding"/>
    <property type="evidence" value="ECO:0007669"/>
    <property type="project" value="UniProtKB-UniRule"/>
</dbReference>
<dbReference type="NCBIfam" id="TIGR01511">
    <property type="entry name" value="ATPase-IB1_Cu"/>
    <property type="match status" value="1"/>
</dbReference>
<dbReference type="Pfam" id="PF00403">
    <property type="entry name" value="HMA"/>
    <property type="match status" value="1"/>
</dbReference>
<feature type="transmembrane region" description="Helical" evidence="12">
    <location>
        <begin position="111"/>
        <end position="134"/>
    </location>
</feature>
<dbReference type="InterPro" id="IPR017969">
    <property type="entry name" value="Heavy-metal-associated_CS"/>
</dbReference>
<dbReference type="Pfam" id="PF00702">
    <property type="entry name" value="Hydrolase"/>
    <property type="match status" value="1"/>
</dbReference>
<dbReference type="NCBIfam" id="TIGR01525">
    <property type="entry name" value="ATPase-IB_hvy"/>
    <property type="match status" value="1"/>
</dbReference>
<dbReference type="SUPFAM" id="SSF56784">
    <property type="entry name" value="HAD-like"/>
    <property type="match status" value="1"/>
</dbReference>
<dbReference type="InterPro" id="IPR023298">
    <property type="entry name" value="ATPase_P-typ_TM_dom_sf"/>
</dbReference>
<dbReference type="Pfam" id="PF00122">
    <property type="entry name" value="E1-E2_ATPase"/>
    <property type="match status" value="1"/>
</dbReference>
<comment type="catalytic activity">
    <reaction evidence="11">
        <text>Cu(2+)(in) + ATP + H2O = Cu(2+)(out) + ADP + phosphate + H(+)</text>
        <dbReference type="Rhea" id="RHEA:10376"/>
        <dbReference type="ChEBI" id="CHEBI:15377"/>
        <dbReference type="ChEBI" id="CHEBI:15378"/>
        <dbReference type="ChEBI" id="CHEBI:29036"/>
        <dbReference type="ChEBI" id="CHEBI:30616"/>
        <dbReference type="ChEBI" id="CHEBI:43474"/>
        <dbReference type="ChEBI" id="CHEBI:456216"/>
        <dbReference type="EC" id="7.2.2.9"/>
    </reaction>
</comment>
<dbReference type="GO" id="GO:0043682">
    <property type="term" value="F:P-type divalent copper transporter activity"/>
    <property type="evidence" value="ECO:0007669"/>
    <property type="project" value="UniProtKB-EC"/>
</dbReference>
<evidence type="ECO:0000256" key="1">
    <source>
        <dbReference type="ARBA" id="ARBA00004127"/>
    </source>
</evidence>
<evidence type="ECO:0000256" key="6">
    <source>
        <dbReference type="ARBA" id="ARBA00022840"/>
    </source>
</evidence>
<dbReference type="Gene3D" id="3.40.50.1000">
    <property type="entry name" value="HAD superfamily/HAD-like"/>
    <property type="match status" value="1"/>
</dbReference>
<keyword evidence="12" id="KW-1003">Cell membrane</keyword>
<dbReference type="GO" id="GO:0005886">
    <property type="term" value="C:plasma membrane"/>
    <property type="evidence" value="ECO:0007669"/>
    <property type="project" value="UniProtKB-SubCell"/>
</dbReference>
<dbReference type="FunFam" id="3.30.70.100:FF:000005">
    <property type="entry name" value="Copper-exporting P-type ATPase A"/>
    <property type="match status" value="1"/>
</dbReference>
<dbReference type="InterPro" id="IPR018303">
    <property type="entry name" value="ATPase_P-typ_P_site"/>
</dbReference>
<dbReference type="GO" id="GO:0016887">
    <property type="term" value="F:ATP hydrolysis activity"/>
    <property type="evidence" value="ECO:0007669"/>
    <property type="project" value="InterPro"/>
</dbReference>
<evidence type="ECO:0000256" key="9">
    <source>
        <dbReference type="ARBA" id="ARBA00023136"/>
    </source>
</evidence>
<feature type="transmembrane region" description="Helical" evidence="12">
    <location>
        <begin position="691"/>
        <end position="709"/>
    </location>
</feature>
<evidence type="ECO:0000256" key="3">
    <source>
        <dbReference type="ARBA" id="ARBA00022692"/>
    </source>
</evidence>
<dbReference type="InterPro" id="IPR036163">
    <property type="entry name" value="HMA_dom_sf"/>
</dbReference>
<dbReference type="SUPFAM" id="SSF81665">
    <property type="entry name" value="Calcium ATPase, transmembrane domain M"/>
    <property type="match status" value="1"/>
</dbReference>
<dbReference type="GO" id="GO:0005507">
    <property type="term" value="F:copper ion binding"/>
    <property type="evidence" value="ECO:0007669"/>
    <property type="project" value="TreeGrafter"/>
</dbReference>
<dbReference type="EMBL" id="JAPDNT010000022">
    <property type="protein sequence ID" value="MCW3476680.1"/>
    <property type="molecule type" value="Genomic_DNA"/>
</dbReference>
<dbReference type="CDD" id="cd00371">
    <property type="entry name" value="HMA"/>
    <property type="match status" value="1"/>
</dbReference>
<dbReference type="InterPro" id="IPR006121">
    <property type="entry name" value="HMA_dom"/>
</dbReference>
<dbReference type="Gene3D" id="3.40.1110.10">
    <property type="entry name" value="Calcium-transporting ATPase, cytoplasmic domain N"/>
    <property type="match status" value="1"/>
</dbReference>
<keyword evidence="5 12" id="KW-0547">Nucleotide-binding</keyword>
<dbReference type="InterPro" id="IPR044492">
    <property type="entry name" value="P_typ_ATPase_HD_dom"/>
</dbReference>
<keyword evidence="8 12" id="KW-1133">Transmembrane helix</keyword>
<dbReference type="Gene3D" id="2.70.150.10">
    <property type="entry name" value="Calcium-transporting ATPase, cytoplasmic transduction domain A"/>
    <property type="match status" value="1"/>
</dbReference>
<name>A0AA41YUE3_9PROT</name>
<evidence type="ECO:0000313" key="15">
    <source>
        <dbReference type="Proteomes" id="UP001165679"/>
    </source>
</evidence>
<dbReference type="NCBIfam" id="TIGR01494">
    <property type="entry name" value="ATPase_P-type"/>
    <property type="match status" value="1"/>
</dbReference>
<proteinExistence type="inferred from homology"/>
<dbReference type="InterPro" id="IPR008250">
    <property type="entry name" value="ATPase_P-typ_transduc_dom_A_sf"/>
</dbReference>
<dbReference type="GO" id="GO:0012505">
    <property type="term" value="C:endomembrane system"/>
    <property type="evidence" value="ECO:0007669"/>
    <property type="project" value="UniProtKB-SubCell"/>
</dbReference>
<dbReference type="EC" id="7.2.2.9" evidence="10"/>
<dbReference type="PANTHER" id="PTHR43520">
    <property type="entry name" value="ATP7, ISOFORM B"/>
    <property type="match status" value="1"/>
</dbReference>
<feature type="transmembrane region" description="Helical" evidence="12">
    <location>
        <begin position="353"/>
        <end position="374"/>
    </location>
</feature>
<feature type="transmembrane region" description="Helical" evidence="12">
    <location>
        <begin position="146"/>
        <end position="167"/>
    </location>
</feature>
<dbReference type="PRINTS" id="PR00119">
    <property type="entry name" value="CATATPASE"/>
</dbReference>
<evidence type="ECO:0000256" key="12">
    <source>
        <dbReference type="RuleBase" id="RU362081"/>
    </source>
</evidence>
<evidence type="ECO:0000256" key="8">
    <source>
        <dbReference type="ARBA" id="ARBA00022989"/>
    </source>
</evidence>
<reference evidence="14" key="1">
    <citation type="submission" date="2022-09" db="EMBL/GenBank/DDBJ databases">
        <title>Rhodovastum sp. nov. RN2-1 isolated from soil in Seongnam, South Korea.</title>
        <authorList>
            <person name="Le N.T."/>
        </authorList>
    </citation>
    <scope>NUCLEOTIDE SEQUENCE</scope>
    <source>
        <strain evidence="14">RN2-1</strain>
    </source>
</reference>
<dbReference type="SUPFAM" id="SSF81653">
    <property type="entry name" value="Calcium ATPase, transduction domain A"/>
    <property type="match status" value="1"/>
</dbReference>
<dbReference type="SFLD" id="SFLDG00002">
    <property type="entry name" value="C1.7:_P-type_atpase_like"/>
    <property type="match status" value="1"/>
</dbReference>
<keyword evidence="7" id="KW-1278">Translocase</keyword>
<dbReference type="InterPro" id="IPR023299">
    <property type="entry name" value="ATPase_P-typ_cyto_dom_N"/>
</dbReference>
<comment type="subcellular location">
    <subcellularLocation>
        <location evidence="12">Cell membrane</location>
    </subcellularLocation>
    <subcellularLocation>
        <location evidence="1">Endomembrane system</location>
        <topology evidence="1">Multi-pass membrane protein</topology>
    </subcellularLocation>
</comment>
<evidence type="ECO:0000256" key="10">
    <source>
        <dbReference type="ARBA" id="ARBA00038904"/>
    </source>
</evidence>
<keyword evidence="6 12" id="KW-0067">ATP-binding</keyword>
<dbReference type="SUPFAM" id="SSF55008">
    <property type="entry name" value="HMA, heavy metal-associated domain"/>
    <property type="match status" value="1"/>
</dbReference>
<dbReference type="AlphaFoldDB" id="A0AA41YUE3"/>
<dbReference type="RefSeq" id="WP_264715502.1">
    <property type="nucleotide sequence ID" value="NZ_JAPDNT010000022.1"/>
</dbReference>
<sequence>MTANIDLGIEGMTCAACVARVEKVLGRVPGVESAQVNLATGRARVVAADGVAAEALAAAVSRAGYAATPIAAARPAASESPLPPWRVLAAALLTLPLLAPMLLGHRAMLPAWAQLLLAAPVQFWIGARFYAAGWKALRHGGGNMDLLVALGTSAAFLLSAAQTAAAWPDQPPHLYFEAAAAVITLVLLGRWLEARARRRTVAAIEALAALRPDHARILRNGQETEIPLQQVALDDIVVIRPGERIPVDGVVLHGEGSVDESLITGESLPVARFPGARVTGGAINGDALLQVRTIAIGAETVLARMIRLVEDAQAAKAPIQRAVDRVSAVFVPVVLALAAATFLSWVLAGADAATALINAVSVLVIACPCAMGLATPTAIMVGTGLAARHGILIKDAAALERAHAVTVVVFDKTGTLTEGKPRLTDIHPAPGYARDEVLRLAAALQSGSEHPLARAVLHAAAALEWPAAESARALPGRGIEAVVDGRRLVLGSRRLLDELGAEPGPLAGAEAALAGQGRTVAWLATATGDVLGLLGFGDTVKAEAAPAIARLRQMGVRSVLISGDNAAASAAVAAALGITDVQAEVLPAEKAARVAALKRDGAVVAMVGDGVNDAPALAAADIGFAMGTGTDVAMHAAGITLMRGDPRLVPDAIALSRRSWAKVRQGLFWAFAYNVLGIPIAAMGLLDPMLAGGAMAFSSVSVVLNALSLRRWRPAA</sequence>
<feature type="transmembrane region" description="Helical" evidence="12">
    <location>
        <begin position="666"/>
        <end position="685"/>
    </location>
</feature>
<feature type="transmembrane region" description="Helical" evidence="12">
    <location>
        <begin position="326"/>
        <end position="347"/>
    </location>
</feature>
<evidence type="ECO:0000313" key="14">
    <source>
        <dbReference type="EMBL" id="MCW3476680.1"/>
    </source>
</evidence>
<feature type="transmembrane region" description="Helical" evidence="12">
    <location>
        <begin position="173"/>
        <end position="192"/>
    </location>
</feature>
<evidence type="ECO:0000256" key="11">
    <source>
        <dbReference type="ARBA" id="ARBA00047424"/>
    </source>
</evidence>
<dbReference type="Gene3D" id="3.30.70.100">
    <property type="match status" value="1"/>
</dbReference>
<dbReference type="PROSITE" id="PS50846">
    <property type="entry name" value="HMA_2"/>
    <property type="match status" value="1"/>
</dbReference>
<dbReference type="SFLD" id="SFLDF00027">
    <property type="entry name" value="p-type_atpase"/>
    <property type="match status" value="1"/>
</dbReference>
<dbReference type="CDD" id="cd02094">
    <property type="entry name" value="P-type_ATPase_Cu-like"/>
    <property type="match status" value="1"/>
</dbReference>
<protein>
    <recommendedName>
        <fullName evidence="10">P-type Cu(2+) transporter</fullName>
        <ecNumber evidence="10">7.2.2.9</ecNumber>
    </recommendedName>
</protein>
<keyword evidence="3 12" id="KW-0812">Transmembrane</keyword>
<keyword evidence="15" id="KW-1185">Reference proteome</keyword>
<dbReference type="PROSITE" id="PS01047">
    <property type="entry name" value="HMA_1"/>
    <property type="match status" value="1"/>
</dbReference>